<sequence>MSSQRNGIHFNPGKQKKLEVDLSLIPGSAEHIKIMERMLKDIDSCVDGHLNKIFLGQVKEIAKFLLLKEIDDSERDRKMANLFDPNSEQAIYQAAIVTCNFADTAHVVEMCREELLGTNQCIMMIDHQSPADIIAKILEQKITTNCVLVIRQAETLPITLLTQLLNLLHAMPINAMVSFLICVSTTPAFLVSTCSLRALRQLEAKIFHLETSDECNKELITKLLNLKDKQPADEPPMQLSGQLVFDAFERYTIEHKSIILLKNSLKFAIARHFLEKVENPAQTTNFRNFVEKYQKVCQLFAKLNGVIEGKVHADVQLYGENYLTNDELSYNRKWKHSLLSASDQELKVVVDHVKELLNQLKEDETATAMEELCARLDERLTIPSPPKRALAKENTPQKPRRSTFMQLRQLNEDRLKEKASNPLVVTRQELCSLINDFFKENLIAWDQEASASYSVMTAGKETITASGNMRKDIERTLSLKNNVISASLQVLLSGDVGWKKNILFGEWLRIVKREFKGFDDQVSPTTTLYATAAHLEHIGILKNGVEKQFPSVSLNYFPFY</sequence>
<dbReference type="AlphaFoldDB" id="A0AAF3ER32"/>
<accession>A0AAF3ER32</accession>
<evidence type="ECO:0000313" key="2">
    <source>
        <dbReference type="WBParaSite" id="MBELARI_LOCUS16116"/>
    </source>
</evidence>
<dbReference type="Proteomes" id="UP000887575">
    <property type="component" value="Unassembled WGS sequence"/>
</dbReference>
<organism evidence="1 2">
    <name type="scientific">Mesorhabditis belari</name>
    <dbReference type="NCBI Taxonomy" id="2138241"/>
    <lineage>
        <taxon>Eukaryota</taxon>
        <taxon>Metazoa</taxon>
        <taxon>Ecdysozoa</taxon>
        <taxon>Nematoda</taxon>
        <taxon>Chromadorea</taxon>
        <taxon>Rhabditida</taxon>
        <taxon>Rhabditina</taxon>
        <taxon>Rhabditomorpha</taxon>
        <taxon>Rhabditoidea</taxon>
        <taxon>Rhabditidae</taxon>
        <taxon>Mesorhabditinae</taxon>
        <taxon>Mesorhabditis</taxon>
    </lineage>
</organism>
<name>A0AAF3ER32_9BILA</name>
<dbReference type="WBParaSite" id="MBELARI_LOCUS16116">
    <property type="protein sequence ID" value="MBELARI_LOCUS16116"/>
    <property type="gene ID" value="MBELARI_LOCUS16116"/>
</dbReference>
<evidence type="ECO:0000313" key="1">
    <source>
        <dbReference type="Proteomes" id="UP000887575"/>
    </source>
</evidence>
<evidence type="ECO:0008006" key="3">
    <source>
        <dbReference type="Google" id="ProtNLM"/>
    </source>
</evidence>
<proteinExistence type="predicted"/>
<reference evidence="2" key="1">
    <citation type="submission" date="2024-02" db="UniProtKB">
        <authorList>
            <consortium name="WormBaseParasite"/>
        </authorList>
    </citation>
    <scope>IDENTIFICATION</scope>
</reference>
<protein>
    <recommendedName>
        <fullName evidence="3">Origin recognition complex subunit 3</fullName>
    </recommendedName>
</protein>
<keyword evidence="1" id="KW-1185">Reference proteome</keyword>